<reference evidence="2" key="1">
    <citation type="journal article" date="2021" name="Proc. Natl. Acad. Sci. U.S.A.">
        <title>A Catalog of Tens of Thousands of Viruses from Human Metagenomes Reveals Hidden Associations with Chronic Diseases.</title>
        <authorList>
            <person name="Tisza M.J."/>
            <person name="Buck C.B."/>
        </authorList>
    </citation>
    <scope>NUCLEOTIDE SEQUENCE</scope>
    <source>
        <strain evidence="2">CtBeL15</strain>
    </source>
</reference>
<sequence length="70" mass="7966">MGRRLPRQPQPRRDRHHLTRNRQPKKPKPAPPGRNQTRPSGANFMPVRIFDNAAGNIENGQKHPATLSGR</sequence>
<proteinExistence type="predicted"/>
<protein>
    <submittedName>
        <fullName evidence="2">Uncharacterized protein</fullName>
    </submittedName>
</protein>
<accession>A0A8S5V040</accession>
<feature type="region of interest" description="Disordered" evidence="1">
    <location>
        <begin position="1"/>
        <end position="70"/>
    </location>
</feature>
<feature type="compositionally biased region" description="Basic residues" evidence="1">
    <location>
        <begin position="13"/>
        <end position="28"/>
    </location>
</feature>
<evidence type="ECO:0000256" key="1">
    <source>
        <dbReference type="SAM" id="MobiDB-lite"/>
    </source>
</evidence>
<dbReference type="EMBL" id="BK016176">
    <property type="protein sequence ID" value="DAG00105.1"/>
    <property type="molecule type" value="Genomic_DNA"/>
</dbReference>
<organism evidence="2">
    <name type="scientific">Siphoviridae sp. ctBeL15</name>
    <dbReference type="NCBI Taxonomy" id="2825374"/>
    <lineage>
        <taxon>Viruses</taxon>
        <taxon>Duplodnaviria</taxon>
        <taxon>Heunggongvirae</taxon>
        <taxon>Uroviricota</taxon>
        <taxon>Caudoviricetes</taxon>
    </lineage>
</organism>
<evidence type="ECO:0000313" key="2">
    <source>
        <dbReference type="EMBL" id="DAG00105.1"/>
    </source>
</evidence>
<name>A0A8S5V040_9CAUD</name>